<dbReference type="Pfam" id="PF12874">
    <property type="entry name" value="zf-met"/>
    <property type="match status" value="1"/>
</dbReference>
<feature type="binding site" evidence="8">
    <location>
        <position position="59"/>
    </location>
    <ligand>
        <name>Zn(2+)</name>
        <dbReference type="ChEBI" id="CHEBI:29105"/>
    </ligand>
</feature>
<dbReference type="Pfam" id="PF07776">
    <property type="entry name" value="zf-AD"/>
    <property type="match status" value="1"/>
</dbReference>
<proteinExistence type="predicted"/>
<dbReference type="SMART" id="SM00868">
    <property type="entry name" value="zf-AD"/>
    <property type="match status" value="1"/>
</dbReference>
<feature type="domain" description="ZAD" evidence="11">
    <location>
        <begin position="13"/>
        <end position="86"/>
    </location>
</feature>
<feature type="domain" description="C2H2-type" evidence="10">
    <location>
        <begin position="217"/>
        <end position="241"/>
    </location>
</feature>
<dbReference type="PROSITE" id="PS51915">
    <property type="entry name" value="ZAD"/>
    <property type="match status" value="1"/>
</dbReference>
<evidence type="ECO:0008006" key="14">
    <source>
        <dbReference type="Google" id="ProtNLM"/>
    </source>
</evidence>
<feature type="binding site" evidence="8">
    <location>
        <position position="62"/>
    </location>
    <ligand>
        <name>Zn(2+)</name>
        <dbReference type="ChEBI" id="CHEBI:29105"/>
    </ligand>
</feature>
<evidence type="ECO:0000256" key="2">
    <source>
        <dbReference type="ARBA" id="ARBA00022723"/>
    </source>
</evidence>
<dbReference type="GO" id="GO:0010468">
    <property type="term" value="P:regulation of gene expression"/>
    <property type="evidence" value="ECO:0007669"/>
    <property type="project" value="TreeGrafter"/>
</dbReference>
<evidence type="ECO:0000259" key="10">
    <source>
        <dbReference type="PROSITE" id="PS50157"/>
    </source>
</evidence>
<evidence type="ECO:0000256" key="8">
    <source>
        <dbReference type="PROSITE-ProRule" id="PRU01263"/>
    </source>
</evidence>
<keyword evidence="4 7" id="KW-0863">Zinc-finger</keyword>
<dbReference type="SMART" id="SM00355">
    <property type="entry name" value="ZnF_C2H2"/>
    <property type="match status" value="5"/>
</dbReference>
<dbReference type="GO" id="GO:0008270">
    <property type="term" value="F:zinc ion binding"/>
    <property type="evidence" value="ECO:0007669"/>
    <property type="project" value="UniProtKB-UniRule"/>
</dbReference>
<dbReference type="AlphaFoldDB" id="A0A182KHI1"/>
<organism evidence="12 13">
    <name type="scientific">Anopheles christyi</name>
    <dbReference type="NCBI Taxonomy" id="43041"/>
    <lineage>
        <taxon>Eukaryota</taxon>
        <taxon>Metazoa</taxon>
        <taxon>Ecdysozoa</taxon>
        <taxon>Arthropoda</taxon>
        <taxon>Hexapoda</taxon>
        <taxon>Insecta</taxon>
        <taxon>Pterygota</taxon>
        <taxon>Neoptera</taxon>
        <taxon>Endopterygota</taxon>
        <taxon>Diptera</taxon>
        <taxon>Nematocera</taxon>
        <taxon>Culicoidea</taxon>
        <taxon>Culicidae</taxon>
        <taxon>Anophelinae</taxon>
        <taxon>Anopheles</taxon>
    </lineage>
</organism>
<keyword evidence="5 8" id="KW-0862">Zinc</keyword>
<evidence type="ECO:0000256" key="9">
    <source>
        <dbReference type="SAM" id="MobiDB-lite"/>
    </source>
</evidence>
<sequence>MNDLVHLRLNFENVCRFCLSQKDCVPLFIKSTINKILIDAVDVLLLKIDEHDGLPNCVCAQCHQRMADYAEFETAAREAYNTLQSVLTHLDNGDAYHEDQKVTKEIEDFNFDLLPILGDSDECLEKKADSVENDDDQEAASITLEIETPATETRPASKPREKKACPVCGKLVSQISKHMPVHSKKTKTFSCEHCDKCFAQQDGLRKHLKIHRNIRNYRCEHCEARFCDRSSLRYHLAKHRGVPGFQCELCDRRFYTSSQWKQHHALAHRQRMFRCDICGQMFLLKHHLTEHAQLHTDGRPHECDVCGKAFKRERYFNSEAADLYAMSLEHLFSDLAKCKRDKLSVS</sequence>
<dbReference type="Gene3D" id="3.30.160.60">
    <property type="entry name" value="Classic Zinc Finger"/>
    <property type="match status" value="4"/>
</dbReference>
<feature type="binding site" evidence="8">
    <location>
        <position position="15"/>
    </location>
    <ligand>
        <name>Zn(2+)</name>
        <dbReference type="ChEBI" id="CHEBI:29105"/>
    </ligand>
</feature>
<dbReference type="SUPFAM" id="SSF57716">
    <property type="entry name" value="Glucocorticoid receptor-like (DNA-binding domain)"/>
    <property type="match status" value="1"/>
</dbReference>
<evidence type="ECO:0000256" key="3">
    <source>
        <dbReference type="ARBA" id="ARBA00022737"/>
    </source>
</evidence>
<accession>A0A182KHI1</accession>
<dbReference type="PROSITE" id="PS00028">
    <property type="entry name" value="ZINC_FINGER_C2H2_1"/>
    <property type="match status" value="3"/>
</dbReference>
<dbReference type="PANTHER" id="PTHR16515:SF66">
    <property type="entry name" value="C2H2-TYPE DOMAIN-CONTAINING PROTEIN"/>
    <property type="match status" value="1"/>
</dbReference>
<feature type="region of interest" description="Disordered" evidence="9">
    <location>
        <begin position="133"/>
        <end position="161"/>
    </location>
</feature>
<dbReference type="InterPro" id="IPR050331">
    <property type="entry name" value="Zinc_finger"/>
</dbReference>
<protein>
    <recommendedName>
        <fullName evidence="14">Protein krueppel</fullName>
    </recommendedName>
</protein>
<dbReference type="Proteomes" id="UP000075881">
    <property type="component" value="Unassembled WGS sequence"/>
</dbReference>
<reference evidence="12" key="2">
    <citation type="submission" date="2020-05" db="UniProtKB">
        <authorList>
            <consortium name="EnsemblMetazoa"/>
        </authorList>
    </citation>
    <scope>IDENTIFICATION</scope>
    <source>
        <strain evidence="12">ACHKN1017</strain>
    </source>
</reference>
<feature type="binding site" evidence="8">
    <location>
        <position position="18"/>
    </location>
    <ligand>
        <name>Zn(2+)</name>
        <dbReference type="ChEBI" id="CHEBI:29105"/>
    </ligand>
</feature>
<feature type="domain" description="C2H2-type" evidence="10">
    <location>
        <begin position="273"/>
        <end position="300"/>
    </location>
</feature>
<dbReference type="VEuPathDB" id="VectorBase:ACHR010219"/>
<dbReference type="InterPro" id="IPR036236">
    <property type="entry name" value="Znf_C2H2_sf"/>
</dbReference>
<keyword evidence="6" id="KW-0539">Nucleus</keyword>
<reference evidence="13" key="1">
    <citation type="submission" date="2013-03" db="EMBL/GenBank/DDBJ databases">
        <title>The Genome Sequence of Anopheles christyi ACHKN1017.</title>
        <authorList>
            <consortium name="The Broad Institute Genomics Platform"/>
            <person name="Neafsey D.E."/>
            <person name="Besansky N."/>
            <person name="Walker B."/>
            <person name="Young S.K."/>
            <person name="Zeng Q."/>
            <person name="Gargeya S."/>
            <person name="Fitzgerald M."/>
            <person name="Haas B."/>
            <person name="Abouelleil A."/>
            <person name="Allen A.W."/>
            <person name="Alvarado L."/>
            <person name="Arachchi H.M."/>
            <person name="Berlin A.M."/>
            <person name="Chapman S.B."/>
            <person name="Gainer-Dewar J."/>
            <person name="Goldberg J."/>
            <person name="Griggs A."/>
            <person name="Gujja S."/>
            <person name="Hansen M."/>
            <person name="Howarth C."/>
            <person name="Imamovic A."/>
            <person name="Ireland A."/>
            <person name="Larimer J."/>
            <person name="McCowan C."/>
            <person name="Murphy C."/>
            <person name="Pearson M."/>
            <person name="Poon T.W."/>
            <person name="Priest M."/>
            <person name="Roberts A."/>
            <person name="Saif S."/>
            <person name="Shea T."/>
            <person name="Sisk P."/>
            <person name="Sykes S."/>
            <person name="Wortman J."/>
            <person name="Nusbaum C."/>
            <person name="Birren B."/>
        </authorList>
    </citation>
    <scope>NUCLEOTIDE SEQUENCE [LARGE SCALE GENOMIC DNA]</scope>
    <source>
        <strain evidence="13">ACHKN1017</strain>
    </source>
</reference>
<dbReference type="FunFam" id="3.30.160.60:FF:000110">
    <property type="entry name" value="Zinc finger protein-like"/>
    <property type="match status" value="1"/>
</dbReference>
<evidence type="ECO:0000313" key="13">
    <source>
        <dbReference type="Proteomes" id="UP000075881"/>
    </source>
</evidence>
<dbReference type="PANTHER" id="PTHR16515">
    <property type="entry name" value="PR DOMAIN ZINC FINGER PROTEIN"/>
    <property type="match status" value="1"/>
</dbReference>
<feature type="domain" description="C2H2-type" evidence="10">
    <location>
        <begin position="245"/>
        <end position="268"/>
    </location>
</feature>
<evidence type="ECO:0000256" key="4">
    <source>
        <dbReference type="ARBA" id="ARBA00022771"/>
    </source>
</evidence>
<dbReference type="SUPFAM" id="SSF57667">
    <property type="entry name" value="beta-beta-alpha zinc fingers"/>
    <property type="match status" value="3"/>
</dbReference>
<dbReference type="GO" id="GO:0005634">
    <property type="term" value="C:nucleus"/>
    <property type="evidence" value="ECO:0007669"/>
    <property type="project" value="UniProtKB-SubCell"/>
</dbReference>
<evidence type="ECO:0000256" key="6">
    <source>
        <dbReference type="ARBA" id="ARBA00023242"/>
    </source>
</evidence>
<feature type="domain" description="C2H2-type" evidence="10">
    <location>
        <begin position="189"/>
        <end position="216"/>
    </location>
</feature>
<dbReference type="Pfam" id="PF00096">
    <property type="entry name" value="zf-C2H2"/>
    <property type="match status" value="2"/>
</dbReference>
<dbReference type="FunFam" id="3.30.160.60:FF:000145">
    <property type="entry name" value="Zinc finger protein 574"/>
    <property type="match status" value="1"/>
</dbReference>
<evidence type="ECO:0000256" key="7">
    <source>
        <dbReference type="PROSITE-ProRule" id="PRU00042"/>
    </source>
</evidence>
<dbReference type="Gene3D" id="3.40.1800.20">
    <property type="match status" value="1"/>
</dbReference>
<keyword evidence="3" id="KW-0677">Repeat</keyword>
<dbReference type="InterPro" id="IPR013087">
    <property type="entry name" value="Znf_C2H2_type"/>
</dbReference>
<name>A0A182KHI1_9DIPT</name>
<keyword evidence="13" id="KW-1185">Reference proteome</keyword>
<comment type="subcellular location">
    <subcellularLocation>
        <location evidence="1">Nucleus</location>
    </subcellularLocation>
</comment>
<dbReference type="GO" id="GO:0003677">
    <property type="term" value="F:DNA binding"/>
    <property type="evidence" value="ECO:0007669"/>
    <property type="project" value="UniProtKB-ARBA"/>
</dbReference>
<evidence type="ECO:0000256" key="1">
    <source>
        <dbReference type="ARBA" id="ARBA00004123"/>
    </source>
</evidence>
<dbReference type="EnsemblMetazoa" id="ACHR010219-RA">
    <property type="protein sequence ID" value="ACHR010219-PA"/>
    <property type="gene ID" value="ACHR010219"/>
</dbReference>
<evidence type="ECO:0000259" key="11">
    <source>
        <dbReference type="PROSITE" id="PS51915"/>
    </source>
</evidence>
<evidence type="ECO:0000256" key="5">
    <source>
        <dbReference type="ARBA" id="ARBA00022833"/>
    </source>
</evidence>
<evidence type="ECO:0000313" key="12">
    <source>
        <dbReference type="EnsemblMetazoa" id="ACHR010219-PA"/>
    </source>
</evidence>
<keyword evidence="2 8" id="KW-0479">Metal-binding</keyword>
<dbReference type="STRING" id="43041.A0A182KHI1"/>
<dbReference type="PROSITE" id="PS50157">
    <property type="entry name" value="ZINC_FINGER_C2H2_2"/>
    <property type="match status" value="4"/>
</dbReference>
<dbReference type="InterPro" id="IPR012934">
    <property type="entry name" value="Znf_AD"/>
</dbReference>